<dbReference type="GO" id="GO:0006013">
    <property type="term" value="P:mannose metabolic process"/>
    <property type="evidence" value="ECO:0007669"/>
    <property type="project" value="InterPro"/>
</dbReference>
<dbReference type="PANTHER" id="PTHR46017">
    <property type="entry name" value="ALPHA-MANNOSIDASE 2C1"/>
    <property type="match status" value="1"/>
</dbReference>
<dbReference type="InterPro" id="IPR000602">
    <property type="entry name" value="Glyco_hydro_38_N"/>
</dbReference>
<name>X1N0J0_9ZZZZ</name>
<evidence type="ECO:0000259" key="1">
    <source>
        <dbReference type="Pfam" id="PF01074"/>
    </source>
</evidence>
<reference evidence="2" key="1">
    <citation type="journal article" date="2014" name="Front. Microbiol.">
        <title>High frequency of phylogenetically diverse reductive dehalogenase-homologous genes in deep subseafloor sedimentary metagenomes.</title>
        <authorList>
            <person name="Kawai M."/>
            <person name="Futagami T."/>
            <person name="Toyoda A."/>
            <person name="Takaki Y."/>
            <person name="Nishi S."/>
            <person name="Hori S."/>
            <person name="Arai W."/>
            <person name="Tsubouchi T."/>
            <person name="Morono Y."/>
            <person name="Uchiyama I."/>
            <person name="Ito T."/>
            <person name="Fujiyama A."/>
            <person name="Inagaki F."/>
            <person name="Takami H."/>
        </authorList>
    </citation>
    <scope>NUCLEOTIDE SEQUENCE</scope>
    <source>
        <strain evidence="2">Expedition CK06-06</strain>
    </source>
</reference>
<protein>
    <recommendedName>
        <fullName evidence="1">Glycoside hydrolase family 38 N-terminal domain-containing protein</fullName>
    </recommendedName>
</protein>
<organism evidence="2">
    <name type="scientific">marine sediment metagenome</name>
    <dbReference type="NCBI Taxonomy" id="412755"/>
    <lineage>
        <taxon>unclassified sequences</taxon>
        <taxon>metagenomes</taxon>
        <taxon>ecological metagenomes</taxon>
    </lineage>
</organism>
<comment type="caution">
    <text evidence="2">The sequence shown here is derived from an EMBL/GenBank/DDBJ whole genome shotgun (WGS) entry which is preliminary data.</text>
</comment>
<dbReference type="AlphaFoldDB" id="X1N0J0"/>
<dbReference type="PANTHER" id="PTHR46017:SF1">
    <property type="entry name" value="ALPHA-MANNOSIDASE 2C1"/>
    <property type="match status" value="1"/>
</dbReference>
<feature type="domain" description="Glycoside hydrolase family 38 N-terminal" evidence="1">
    <location>
        <begin position="3"/>
        <end position="138"/>
    </location>
</feature>
<dbReference type="Gene3D" id="3.20.110.10">
    <property type="entry name" value="Glycoside hydrolase 38, N terminal domain"/>
    <property type="match status" value="1"/>
</dbReference>
<dbReference type="SUPFAM" id="SSF88713">
    <property type="entry name" value="Glycoside hydrolase/deacetylase"/>
    <property type="match status" value="1"/>
</dbReference>
<dbReference type="InterPro" id="IPR027291">
    <property type="entry name" value="Glyco_hydro_38_N_sf"/>
</dbReference>
<dbReference type="GO" id="GO:0004559">
    <property type="term" value="F:alpha-mannosidase activity"/>
    <property type="evidence" value="ECO:0007669"/>
    <property type="project" value="InterPro"/>
</dbReference>
<gene>
    <name evidence="2" type="ORF">S06H3_42236</name>
</gene>
<feature type="non-terminal residue" evidence="2">
    <location>
        <position position="139"/>
    </location>
</feature>
<proteinExistence type="predicted"/>
<dbReference type="Pfam" id="PF01074">
    <property type="entry name" value="Glyco_hydro_38N"/>
    <property type="match status" value="1"/>
</dbReference>
<accession>X1N0J0</accession>
<dbReference type="GO" id="GO:0009313">
    <property type="term" value="P:oligosaccharide catabolic process"/>
    <property type="evidence" value="ECO:0007669"/>
    <property type="project" value="TreeGrafter"/>
</dbReference>
<dbReference type="InterPro" id="IPR011330">
    <property type="entry name" value="Glyco_hydro/deAcase_b/a-brl"/>
</dbReference>
<dbReference type="EMBL" id="BARV01026100">
    <property type="protein sequence ID" value="GAI37073.1"/>
    <property type="molecule type" value="Genomic_DNA"/>
</dbReference>
<sequence>MSIEQNRWSVVGGQWVEPDETLSSGESLIRQFLIARDFYSKNLKIKDVHIAWSPDVFTGHPVTLAKIYAGCGIQNYVFSRSEPEGKKVFWWESKDGSRILAYKIPGHYNPTYGKLPDYIDTWINTTNYDKPMITIGKGD</sequence>
<evidence type="ECO:0000313" key="2">
    <source>
        <dbReference type="EMBL" id="GAI37073.1"/>
    </source>
</evidence>